<dbReference type="RefSeq" id="NP_666556.1">
    <property type="nucleotide sequence ID" value="NC_004086.1"/>
</dbReference>
<organismHost>
    <name type="scientific">Saccharolobus islandicus</name>
    <name type="common">Sulfolobus islandicus</name>
    <dbReference type="NCBI Taxonomy" id="43080"/>
</organismHost>
<dbReference type="OrthoDB" id="33096at10239"/>
<accession>Q8V9P6</accession>
<evidence type="ECO:0000313" key="2">
    <source>
        <dbReference type="Proteomes" id="UP000002271"/>
    </source>
</evidence>
<reference evidence="1 2" key="1">
    <citation type="journal article" date="2001" name="Virology">
        <title>Sequences and replication of genomes of the archaeal rudiviruses SIRV1 and SIRV2: relationships to the archaeal lipothrixvirus SIFV and some eukaryal viruses.</title>
        <authorList>
            <person name="Peng X."/>
            <person name="Blum H."/>
            <person name="She Q."/>
            <person name="Mallok S."/>
            <person name="Brugger K."/>
            <person name="Garrett R.A."/>
            <person name="Zillig W."/>
            <person name="Prangishvili D."/>
        </authorList>
    </citation>
    <scope>NUCLEOTIDE SEQUENCE</scope>
    <source>
        <strain evidence="1 2">HVE10/4</strain>
    </source>
</reference>
<dbReference type="GeneID" id="951450"/>
<proteinExistence type="predicted"/>
<dbReference type="Proteomes" id="UP000002271">
    <property type="component" value="Segment"/>
</dbReference>
<keyword evidence="2" id="KW-1185">Reference proteome</keyword>
<dbReference type="EMBL" id="AJ344259">
    <property type="protein sequence ID" value="CAC87297.1"/>
    <property type="molecule type" value="Genomic_DNA"/>
</dbReference>
<evidence type="ECO:0000313" key="1">
    <source>
        <dbReference type="EMBL" id="CAC87297.1"/>
    </source>
</evidence>
<organism evidence="1 2">
    <name type="scientific">Sulfolobus islandicus rod-shaped virus 2</name>
    <name type="common">SIRV2</name>
    <name type="synonym">Sulfolobus virus SIRV-2</name>
    <dbReference type="NCBI Taxonomy" id="157899"/>
    <lineage>
        <taxon>Viruses</taxon>
        <taxon>Adnaviria</taxon>
        <taxon>Zilligvirae</taxon>
        <taxon>Taleaviricota</taxon>
        <taxon>Tokiviricetes</taxon>
        <taxon>Ligamenvirales</taxon>
        <taxon>Rudiviridae</taxon>
        <taxon>Icerudivirus</taxon>
        <taxon>Icerudivirus hveragerdiense</taxon>
        <taxon>Icerudivirus SIRV2</taxon>
    </lineage>
</organism>
<dbReference type="KEGG" id="vg:951450"/>
<name>Q8V9P6_SIRV2</name>
<sequence length="91" mass="10632">MTDYKNGIKKLLQKCFPGRSIDVIFMSCNNLSPHKNYMVIDPEIKYYIGYILTSGIKIPFIAEIWHNNTTRIYLDPRKDFYLALLLGDLNV</sequence>
<dbReference type="InterPro" id="IPR035194">
    <property type="entry name" value="DUF5461"/>
</dbReference>
<protein>
    <submittedName>
        <fullName evidence="1">Uncharacterized protein</fullName>
    </submittedName>
</protein>
<dbReference type="Pfam" id="PF17545">
    <property type="entry name" value="DUF5461"/>
    <property type="match status" value="1"/>
</dbReference>